<name>A0A162BRQ6_9CRUS</name>
<evidence type="ECO:0000313" key="2">
    <source>
        <dbReference type="EMBL" id="KZR96650.1"/>
    </source>
</evidence>
<dbReference type="EMBL" id="LRGB01024167">
    <property type="protein sequence ID" value="KZR96650.1"/>
    <property type="molecule type" value="Genomic_DNA"/>
</dbReference>
<evidence type="ECO:0000313" key="3">
    <source>
        <dbReference type="Proteomes" id="UP000076858"/>
    </source>
</evidence>
<feature type="compositionally biased region" description="Polar residues" evidence="1">
    <location>
        <begin position="36"/>
        <end position="51"/>
    </location>
</feature>
<sequence>TEAKDTTTEATTEARTLGITDNPNTSADFSEVSEDLGTTDNPITTDLSEIS</sequence>
<organism evidence="2 3">
    <name type="scientific">Daphnia magna</name>
    <dbReference type="NCBI Taxonomy" id="35525"/>
    <lineage>
        <taxon>Eukaryota</taxon>
        <taxon>Metazoa</taxon>
        <taxon>Ecdysozoa</taxon>
        <taxon>Arthropoda</taxon>
        <taxon>Crustacea</taxon>
        <taxon>Branchiopoda</taxon>
        <taxon>Diplostraca</taxon>
        <taxon>Cladocera</taxon>
        <taxon>Anomopoda</taxon>
        <taxon>Daphniidae</taxon>
        <taxon>Daphnia</taxon>
    </lineage>
</organism>
<feature type="non-terminal residue" evidence="2">
    <location>
        <position position="51"/>
    </location>
</feature>
<feature type="non-terminal residue" evidence="2">
    <location>
        <position position="1"/>
    </location>
</feature>
<evidence type="ECO:0000256" key="1">
    <source>
        <dbReference type="SAM" id="MobiDB-lite"/>
    </source>
</evidence>
<feature type="region of interest" description="Disordered" evidence="1">
    <location>
        <begin position="1"/>
        <end position="51"/>
    </location>
</feature>
<keyword evidence="3" id="KW-1185">Reference proteome</keyword>
<proteinExistence type="predicted"/>
<accession>A0A162BRQ6</accession>
<feature type="compositionally biased region" description="Polar residues" evidence="1">
    <location>
        <begin position="19"/>
        <end position="28"/>
    </location>
</feature>
<protein>
    <submittedName>
        <fullName evidence="2">Uncharacterized protein</fullName>
    </submittedName>
</protein>
<dbReference type="Proteomes" id="UP000076858">
    <property type="component" value="Unassembled WGS sequence"/>
</dbReference>
<comment type="caution">
    <text evidence="2">The sequence shown here is derived from an EMBL/GenBank/DDBJ whole genome shotgun (WGS) entry which is preliminary data.</text>
</comment>
<reference evidence="2 3" key="1">
    <citation type="submission" date="2016-03" db="EMBL/GenBank/DDBJ databases">
        <title>EvidentialGene: Evidence-directed Construction of Genes on Genomes.</title>
        <authorList>
            <person name="Gilbert D.G."/>
            <person name="Choi J.-H."/>
            <person name="Mockaitis K."/>
            <person name="Colbourne J."/>
            <person name="Pfrender M."/>
        </authorList>
    </citation>
    <scope>NUCLEOTIDE SEQUENCE [LARGE SCALE GENOMIC DNA]</scope>
    <source>
        <strain evidence="2 3">Xinb3</strain>
        <tissue evidence="2">Complete organism</tissue>
    </source>
</reference>
<gene>
    <name evidence="2" type="ORF">APZ42_008895</name>
</gene>
<dbReference type="AlphaFoldDB" id="A0A162BRQ6"/>